<name>A0A6L6YFP8_9BURK</name>
<accession>A0A6L6YFP8</accession>
<dbReference type="Pfam" id="PF00486">
    <property type="entry name" value="Trans_reg_C"/>
    <property type="match status" value="1"/>
</dbReference>
<dbReference type="AlphaFoldDB" id="A0A6L6YFP8"/>
<dbReference type="CDD" id="cd00383">
    <property type="entry name" value="trans_reg_C"/>
    <property type="match status" value="1"/>
</dbReference>
<dbReference type="PROSITE" id="PS50110">
    <property type="entry name" value="RESPONSE_REGULATORY"/>
    <property type="match status" value="1"/>
</dbReference>
<evidence type="ECO:0000256" key="2">
    <source>
        <dbReference type="ARBA" id="ARBA00023012"/>
    </source>
</evidence>
<evidence type="ECO:0000313" key="11">
    <source>
        <dbReference type="Proteomes" id="UP000472580"/>
    </source>
</evidence>
<dbReference type="GO" id="GO:0000976">
    <property type="term" value="F:transcription cis-regulatory region binding"/>
    <property type="evidence" value="ECO:0007669"/>
    <property type="project" value="TreeGrafter"/>
</dbReference>
<dbReference type="FunFam" id="3.40.50.2300:FF:000001">
    <property type="entry name" value="DNA-binding response regulator PhoB"/>
    <property type="match status" value="1"/>
</dbReference>
<evidence type="ECO:0000256" key="7">
    <source>
        <dbReference type="PROSITE-ProRule" id="PRU01091"/>
    </source>
</evidence>
<dbReference type="RefSeq" id="WP_160334968.1">
    <property type="nucleotide sequence ID" value="NZ_CALPCV010000005.1"/>
</dbReference>
<dbReference type="Pfam" id="PF00072">
    <property type="entry name" value="Response_reg"/>
    <property type="match status" value="1"/>
</dbReference>
<evidence type="ECO:0000259" key="8">
    <source>
        <dbReference type="PROSITE" id="PS50110"/>
    </source>
</evidence>
<dbReference type="SUPFAM" id="SSF52172">
    <property type="entry name" value="CheY-like"/>
    <property type="match status" value="1"/>
</dbReference>
<feature type="DNA-binding region" description="OmpR/PhoB-type" evidence="7">
    <location>
        <begin position="135"/>
        <end position="234"/>
    </location>
</feature>
<reference evidence="10 11" key="1">
    <citation type="submission" date="2019-12" db="EMBL/GenBank/DDBJ databases">
        <title>Microbes associate with the intestines of laboratory mice.</title>
        <authorList>
            <person name="Navarre W."/>
            <person name="Wong E."/>
        </authorList>
    </citation>
    <scope>NUCLEOTIDE SEQUENCE [LARGE SCALE GENOMIC DNA]</scope>
    <source>
        <strain evidence="10 11">NM82_D38</strain>
    </source>
</reference>
<organism evidence="10 11">
    <name type="scientific">Parasutterella muris</name>
    <dbReference type="NCBI Taxonomy" id="2565572"/>
    <lineage>
        <taxon>Bacteria</taxon>
        <taxon>Pseudomonadati</taxon>
        <taxon>Pseudomonadota</taxon>
        <taxon>Betaproteobacteria</taxon>
        <taxon>Burkholderiales</taxon>
        <taxon>Sutterellaceae</taxon>
        <taxon>Parasutterella</taxon>
    </lineage>
</organism>
<dbReference type="SMART" id="SM00448">
    <property type="entry name" value="REC"/>
    <property type="match status" value="1"/>
</dbReference>
<keyword evidence="2" id="KW-0902">Two-component regulatory system</keyword>
<dbReference type="InterPro" id="IPR039420">
    <property type="entry name" value="WalR-like"/>
</dbReference>
<feature type="domain" description="Response regulatory" evidence="8">
    <location>
        <begin position="5"/>
        <end position="120"/>
    </location>
</feature>
<gene>
    <name evidence="10" type="ORF">E5987_04840</name>
</gene>
<evidence type="ECO:0000256" key="6">
    <source>
        <dbReference type="PROSITE-ProRule" id="PRU00169"/>
    </source>
</evidence>
<keyword evidence="11" id="KW-1185">Reference proteome</keyword>
<sequence>MSRPLILIIDDESKIRRLVAANLELEGFDVVSAGDGQQGLEIFQRAAEKPDLILLDLMMPEMDGMTFLRKLRAFSNTPVIILSAKDERPTVIEGFRIGADDFIAKPFYLQELLERIRAVLRRCTRSTVPYTHADSQTLKSGKIHLQPSKRQCFVGETAVKLTDTEFRLLQELVRHEGEVLTHERLLRRVWGDEYTGEVQYLRVTFARIRRKLEAAGLDGGIISSYSSVGYILCSSEAD</sequence>
<dbReference type="Proteomes" id="UP000472580">
    <property type="component" value="Unassembled WGS sequence"/>
</dbReference>
<dbReference type="OrthoDB" id="9802426at2"/>
<keyword evidence="1 6" id="KW-0597">Phosphoprotein</keyword>
<evidence type="ECO:0000256" key="4">
    <source>
        <dbReference type="ARBA" id="ARBA00023125"/>
    </source>
</evidence>
<dbReference type="SUPFAM" id="SSF46894">
    <property type="entry name" value="C-terminal effector domain of the bipartite response regulators"/>
    <property type="match status" value="1"/>
</dbReference>
<evidence type="ECO:0000256" key="1">
    <source>
        <dbReference type="ARBA" id="ARBA00022553"/>
    </source>
</evidence>
<dbReference type="PANTHER" id="PTHR48111:SF1">
    <property type="entry name" value="TWO-COMPONENT RESPONSE REGULATOR ORR33"/>
    <property type="match status" value="1"/>
</dbReference>
<evidence type="ECO:0000259" key="9">
    <source>
        <dbReference type="PROSITE" id="PS51755"/>
    </source>
</evidence>
<dbReference type="SMART" id="SM00862">
    <property type="entry name" value="Trans_reg_C"/>
    <property type="match status" value="1"/>
</dbReference>
<evidence type="ECO:0000313" key="10">
    <source>
        <dbReference type="EMBL" id="MVX56535.1"/>
    </source>
</evidence>
<dbReference type="GO" id="GO:0005829">
    <property type="term" value="C:cytosol"/>
    <property type="evidence" value="ECO:0007669"/>
    <property type="project" value="TreeGrafter"/>
</dbReference>
<comment type="caution">
    <text evidence="10">The sequence shown here is derived from an EMBL/GenBank/DDBJ whole genome shotgun (WGS) entry which is preliminary data.</text>
</comment>
<dbReference type="InterPro" id="IPR011006">
    <property type="entry name" value="CheY-like_superfamily"/>
</dbReference>
<dbReference type="Gene3D" id="1.10.10.10">
    <property type="entry name" value="Winged helix-like DNA-binding domain superfamily/Winged helix DNA-binding domain"/>
    <property type="match status" value="1"/>
</dbReference>
<dbReference type="InterPro" id="IPR001867">
    <property type="entry name" value="OmpR/PhoB-type_DNA-bd"/>
</dbReference>
<keyword evidence="3" id="KW-0805">Transcription regulation</keyword>
<feature type="modified residue" description="4-aspartylphosphate" evidence="6">
    <location>
        <position position="56"/>
    </location>
</feature>
<dbReference type="InterPro" id="IPR016032">
    <property type="entry name" value="Sig_transdc_resp-reg_C-effctor"/>
</dbReference>
<keyword evidence="5" id="KW-0804">Transcription</keyword>
<proteinExistence type="predicted"/>
<dbReference type="Gene3D" id="3.40.50.2300">
    <property type="match status" value="1"/>
</dbReference>
<dbReference type="EMBL" id="WSRP01000011">
    <property type="protein sequence ID" value="MVX56535.1"/>
    <property type="molecule type" value="Genomic_DNA"/>
</dbReference>
<dbReference type="GO" id="GO:0000156">
    <property type="term" value="F:phosphorelay response regulator activity"/>
    <property type="evidence" value="ECO:0007669"/>
    <property type="project" value="TreeGrafter"/>
</dbReference>
<keyword evidence="4 7" id="KW-0238">DNA-binding</keyword>
<dbReference type="InterPro" id="IPR001789">
    <property type="entry name" value="Sig_transdc_resp-reg_receiver"/>
</dbReference>
<evidence type="ECO:0000256" key="3">
    <source>
        <dbReference type="ARBA" id="ARBA00023015"/>
    </source>
</evidence>
<dbReference type="GO" id="GO:0032993">
    <property type="term" value="C:protein-DNA complex"/>
    <property type="evidence" value="ECO:0007669"/>
    <property type="project" value="TreeGrafter"/>
</dbReference>
<dbReference type="GO" id="GO:0006355">
    <property type="term" value="P:regulation of DNA-templated transcription"/>
    <property type="evidence" value="ECO:0007669"/>
    <property type="project" value="InterPro"/>
</dbReference>
<evidence type="ECO:0000256" key="5">
    <source>
        <dbReference type="ARBA" id="ARBA00023163"/>
    </source>
</evidence>
<feature type="domain" description="OmpR/PhoB-type" evidence="9">
    <location>
        <begin position="135"/>
        <end position="234"/>
    </location>
</feature>
<dbReference type="InterPro" id="IPR036388">
    <property type="entry name" value="WH-like_DNA-bd_sf"/>
</dbReference>
<dbReference type="CDD" id="cd17574">
    <property type="entry name" value="REC_OmpR"/>
    <property type="match status" value="1"/>
</dbReference>
<protein>
    <submittedName>
        <fullName evidence="10">Response regulator</fullName>
    </submittedName>
</protein>
<dbReference type="PANTHER" id="PTHR48111">
    <property type="entry name" value="REGULATOR OF RPOS"/>
    <property type="match status" value="1"/>
</dbReference>
<dbReference type="PROSITE" id="PS51755">
    <property type="entry name" value="OMPR_PHOB"/>
    <property type="match status" value="1"/>
</dbReference>